<sequence length="180" mass="21026">MCQQCKEFFSAYYSLEYHVQKTGHTALFCDTQDCGKVCSRFDTFSRHRKSHEDDVPRFPCKYCKKYSGLKGFKRKDHLNQHLRGYHNMDVNKKGSVDYVKRFCTREGCPEYQPRSSSKEGSFKSTSDYSTHIRTVHDESDFPCTILGCDRVGGKGYLREIDLRKHMKKIHGIDRLEGDPE</sequence>
<keyword evidence="2" id="KW-0479">Metal-binding</keyword>
<dbReference type="GO" id="GO:0006357">
    <property type="term" value="P:regulation of transcription by RNA polymerase II"/>
    <property type="evidence" value="ECO:0007669"/>
    <property type="project" value="TreeGrafter"/>
</dbReference>
<dbReference type="InterPro" id="IPR059095">
    <property type="entry name" value="Znf_C2H2_17_2nd"/>
</dbReference>
<evidence type="ECO:0000256" key="6">
    <source>
        <dbReference type="ARBA" id="ARBA00023163"/>
    </source>
</evidence>
<dbReference type="OrthoDB" id="2687452at2759"/>
<gene>
    <name evidence="10" type="ORF">K491DRAFT_614152</name>
</gene>
<evidence type="ECO:0000313" key="11">
    <source>
        <dbReference type="Proteomes" id="UP000799324"/>
    </source>
</evidence>
<dbReference type="AlphaFoldDB" id="A0A6A6SNE8"/>
<evidence type="ECO:0000256" key="5">
    <source>
        <dbReference type="ARBA" id="ARBA00023015"/>
    </source>
</evidence>
<accession>A0A6A6SNE8</accession>
<dbReference type="SMART" id="SM00355">
    <property type="entry name" value="ZnF_C2H2"/>
    <property type="match status" value="5"/>
</dbReference>
<dbReference type="PANTHER" id="PTHR46179">
    <property type="entry name" value="ZINC FINGER PROTEIN"/>
    <property type="match status" value="1"/>
</dbReference>
<dbReference type="PROSITE" id="PS00028">
    <property type="entry name" value="ZINC_FINGER_C2H2_1"/>
    <property type="match status" value="2"/>
</dbReference>
<reference evidence="10" key="1">
    <citation type="journal article" date="2020" name="Stud. Mycol.">
        <title>101 Dothideomycetes genomes: a test case for predicting lifestyles and emergence of pathogens.</title>
        <authorList>
            <person name="Haridas S."/>
            <person name="Albert R."/>
            <person name="Binder M."/>
            <person name="Bloem J."/>
            <person name="Labutti K."/>
            <person name="Salamov A."/>
            <person name="Andreopoulos B."/>
            <person name="Baker S."/>
            <person name="Barry K."/>
            <person name="Bills G."/>
            <person name="Bluhm B."/>
            <person name="Cannon C."/>
            <person name="Castanera R."/>
            <person name="Culley D."/>
            <person name="Daum C."/>
            <person name="Ezra D."/>
            <person name="Gonzalez J."/>
            <person name="Henrissat B."/>
            <person name="Kuo A."/>
            <person name="Liang C."/>
            <person name="Lipzen A."/>
            <person name="Lutzoni F."/>
            <person name="Magnuson J."/>
            <person name="Mondo S."/>
            <person name="Nolan M."/>
            <person name="Ohm R."/>
            <person name="Pangilinan J."/>
            <person name="Park H.-J."/>
            <person name="Ramirez L."/>
            <person name="Alfaro M."/>
            <person name="Sun H."/>
            <person name="Tritt A."/>
            <person name="Yoshinaga Y."/>
            <person name="Zwiers L.-H."/>
            <person name="Turgeon B."/>
            <person name="Goodwin S."/>
            <person name="Spatafora J."/>
            <person name="Crous P."/>
            <person name="Grigoriev I."/>
        </authorList>
    </citation>
    <scope>NUCLEOTIDE SEQUENCE</scope>
    <source>
        <strain evidence="10">CBS 122681</strain>
    </source>
</reference>
<dbReference type="Pfam" id="PF26176">
    <property type="entry name" value="zf_C2H2_17_2"/>
    <property type="match status" value="1"/>
</dbReference>
<evidence type="ECO:0000259" key="9">
    <source>
        <dbReference type="PROSITE" id="PS50157"/>
    </source>
</evidence>
<dbReference type="GO" id="GO:0005634">
    <property type="term" value="C:nucleus"/>
    <property type="evidence" value="ECO:0007669"/>
    <property type="project" value="UniProtKB-SubCell"/>
</dbReference>
<keyword evidence="3 8" id="KW-0863">Zinc-finger</keyword>
<dbReference type="Proteomes" id="UP000799324">
    <property type="component" value="Unassembled WGS sequence"/>
</dbReference>
<keyword evidence="4" id="KW-0862">Zinc</keyword>
<keyword evidence="11" id="KW-1185">Reference proteome</keyword>
<dbReference type="InterPro" id="IPR013087">
    <property type="entry name" value="Znf_C2H2_type"/>
</dbReference>
<feature type="domain" description="C2H2-type" evidence="9">
    <location>
        <begin position="27"/>
        <end position="56"/>
    </location>
</feature>
<dbReference type="PANTHER" id="PTHR46179:SF13">
    <property type="entry name" value="C2H2-TYPE DOMAIN-CONTAINING PROTEIN"/>
    <property type="match status" value="1"/>
</dbReference>
<dbReference type="Gene3D" id="3.30.160.60">
    <property type="entry name" value="Classic Zinc Finger"/>
    <property type="match status" value="3"/>
</dbReference>
<evidence type="ECO:0000313" key="10">
    <source>
        <dbReference type="EMBL" id="KAF2647704.1"/>
    </source>
</evidence>
<keyword evidence="6" id="KW-0804">Transcription</keyword>
<proteinExistence type="predicted"/>
<evidence type="ECO:0000256" key="2">
    <source>
        <dbReference type="ARBA" id="ARBA00022723"/>
    </source>
</evidence>
<dbReference type="InterPro" id="IPR051061">
    <property type="entry name" value="Zinc_finger_trans_reg"/>
</dbReference>
<name>A0A6A6SNE8_9PLEO</name>
<evidence type="ECO:0000256" key="7">
    <source>
        <dbReference type="ARBA" id="ARBA00023242"/>
    </source>
</evidence>
<dbReference type="GO" id="GO:0008270">
    <property type="term" value="F:zinc ion binding"/>
    <property type="evidence" value="ECO:0007669"/>
    <property type="project" value="UniProtKB-KW"/>
</dbReference>
<evidence type="ECO:0000256" key="4">
    <source>
        <dbReference type="ARBA" id="ARBA00022833"/>
    </source>
</evidence>
<keyword evidence="7" id="KW-0539">Nucleus</keyword>
<evidence type="ECO:0000256" key="3">
    <source>
        <dbReference type="ARBA" id="ARBA00022771"/>
    </source>
</evidence>
<keyword evidence="5" id="KW-0805">Transcription regulation</keyword>
<dbReference type="PROSITE" id="PS50157">
    <property type="entry name" value="ZINC_FINGER_C2H2_2"/>
    <property type="match status" value="1"/>
</dbReference>
<comment type="subcellular location">
    <subcellularLocation>
        <location evidence="1">Nucleus</location>
    </subcellularLocation>
</comment>
<evidence type="ECO:0000256" key="1">
    <source>
        <dbReference type="ARBA" id="ARBA00004123"/>
    </source>
</evidence>
<protein>
    <recommendedName>
        <fullName evidence="9">C2H2-type domain-containing protein</fullName>
    </recommendedName>
</protein>
<organism evidence="10 11">
    <name type="scientific">Lophiostoma macrostomum CBS 122681</name>
    <dbReference type="NCBI Taxonomy" id="1314788"/>
    <lineage>
        <taxon>Eukaryota</taxon>
        <taxon>Fungi</taxon>
        <taxon>Dikarya</taxon>
        <taxon>Ascomycota</taxon>
        <taxon>Pezizomycotina</taxon>
        <taxon>Dothideomycetes</taxon>
        <taxon>Pleosporomycetidae</taxon>
        <taxon>Pleosporales</taxon>
        <taxon>Lophiostomataceae</taxon>
        <taxon>Lophiostoma</taxon>
    </lineage>
</organism>
<evidence type="ECO:0000256" key="8">
    <source>
        <dbReference type="PROSITE-ProRule" id="PRU00042"/>
    </source>
</evidence>
<dbReference type="EMBL" id="MU004590">
    <property type="protein sequence ID" value="KAF2647704.1"/>
    <property type="molecule type" value="Genomic_DNA"/>
</dbReference>